<dbReference type="STRING" id="1220554.GCA_001552135_07546"/>
<proteinExistence type="predicted"/>
<dbReference type="EMBL" id="VSFG01000001">
    <property type="protein sequence ID" value="TYB49792.1"/>
    <property type="molecule type" value="Genomic_DNA"/>
</dbReference>
<gene>
    <name evidence="1" type="ORF">FXF69_12275</name>
</gene>
<dbReference type="Proteomes" id="UP000323380">
    <property type="component" value="Unassembled WGS sequence"/>
</dbReference>
<reference evidence="1 2" key="1">
    <citation type="submission" date="2019-08" db="EMBL/GenBank/DDBJ databases">
        <title>Actinomadura sp. nov. CYP1-5 isolated from mountain soil.</title>
        <authorList>
            <person name="Songsumanus A."/>
            <person name="Kuncharoen N."/>
            <person name="Kudo T."/>
            <person name="Yuki M."/>
            <person name="Igarashi Y."/>
            <person name="Tanasupawat S."/>
        </authorList>
    </citation>
    <scope>NUCLEOTIDE SEQUENCE [LARGE SCALE GENOMIC DNA]</scope>
    <source>
        <strain evidence="1 2">JCM 14158</strain>
    </source>
</reference>
<dbReference type="Gene3D" id="3.30.70.1230">
    <property type="entry name" value="Nucleotide cyclase"/>
    <property type="match status" value="1"/>
</dbReference>
<dbReference type="AlphaFoldDB" id="A0A5D0NZL5"/>
<dbReference type="RefSeq" id="WP_148344223.1">
    <property type="nucleotide sequence ID" value="NZ_VSFG01000001.1"/>
</dbReference>
<organism evidence="1 2">
    <name type="scientific">Actinomadura chibensis</name>
    <dbReference type="NCBI Taxonomy" id="392828"/>
    <lineage>
        <taxon>Bacteria</taxon>
        <taxon>Bacillati</taxon>
        <taxon>Actinomycetota</taxon>
        <taxon>Actinomycetes</taxon>
        <taxon>Streptosporangiales</taxon>
        <taxon>Thermomonosporaceae</taxon>
        <taxon>Actinomadura</taxon>
    </lineage>
</organism>
<protein>
    <submittedName>
        <fullName evidence="1">Uncharacterized protein</fullName>
    </submittedName>
</protein>
<comment type="caution">
    <text evidence="1">The sequence shown here is derived from an EMBL/GenBank/DDBJ whole genome shotgun (WGS) entry which is preliminary data.</text>
</comment>
<evidence type="ECO:0000313" key="1">
    <source>
        <dbReference type="EMBL" id="TYB49792.1"/>
    </source>
</evidence>
<dbReference type="InterPro" id="IPR029787">
    <property type="entry name" value="Nucleotide_cyclase"/>
</dbReference>
<accession>A0A5D0NZL5</accession>
<sequence length="211" mass="23643">MIDRMGFFLQNVIGQPNFSGAKPRHQLLAANDIPGFSQHDEATKITLRDAVYRITRQACDTAGVPWRAARPEDRGDGILMIPTSAGLEGLLTLFLAETRSGIRSHNKTVLDERHTLRLRMALADGYVHRDRHGVIGTPVNLLFRLLEAEAFKRQLKERNAEFGLIVSDAVYQTAVGYRLIGGESFNLTPVDVKETHTKAWTWIPFDAHDVP</sequence>
<keyword evidence="2" id="KW-1185">Reference proteome</keyword>
<name>A0A5D0NZL5_9ACTN</name>
<evidence type="ECO:0000313" key="2">
    <source>
        <dbReference type="Proteomes" id="UP000323380"/>
    </source>
</evidence>